<evidence type="ECO:0000313" key="2">
    <source>
        <dbReference type="Proteomes" id="UP001500058"/>
    </source>
</evidence>
<comment type="caution">
    <text evidence="1">The sequence shown here is derived from an EMBL/GenBank/DDBJ whole genome shotgun (WGS) entry which is preliminary data.</text>
</comment>
<dbReference type="Proteomes" id="UP001500058">
    <property type="component" value="Unassembled WGS sequence"/>
</dbReference>
<organism evidence="1 2">
    <name type="scientific">Streptomyces glaucosporus</name>
    <dbReference type="NCBI Taxonomy" id="284044"/>
    <lineage>
        <taxon>Bacteria</taxon>
        <taxon>Bacillati</taxon>
        <taxon>Actinomycetota</taxon>
        <taxon>Actinomycetes</taxon>
        <taxon>Kitasatosporales</taxon>
        <taxon>Streptomycetaceae</taxon>
        <taxon>Streptomyces</taxon>
    </lineage>
</organism>
<proteinExistence type="predicted"/>
<name>A0ABN3HJS6_9ACTN</name>
<protein>
    <submittedName>
        <fullName evidence="1">Uncharacterized protein</fullName>
    </submittedName>
</protein>
<dbReference type="EMBL" id="BAAATJ010000001">
    <property type="protein sequence ID" value="GAA2382210.1"/>
    <property type="molecule type" value="Genomic_DNA"/>
</dbReference>
<accession>A0ABN3HJS6</accession>
<evidence type="ECO:0000313" key="1">
    <source>
        <dbReference type="EMBL" id="GAA2382210.1"/>
    </source>
</evidence>
<gene>
    <name evidence="1" type="ORF">GCM10010420_00020</name>
</gene>
<keyword evidence="2" id="KW-1185">Reference proteome</keyword>
<reference evidence="1 2" key="1">
    <citation type="journal article" date="2019" name="Int. J. Syst. Evol. Microbiol.">
        <title>The Global Catalogue of Microorganisms (GCM) 10K type strain sequencing project: providing services to taxonomists for standard genome sequencing and annotation.</title>
        <authorList>
            <consortium name="The Broad Institute Genomics Platform"/>
            <consortium name="The Broad Institute Genome Sequencing Center for Infectious Disease"/>
            <person name="Wu L."/>
            <person name="Ma J."/>
        </authorList>
    </citation>
    <scope>NUCLEOTIDE SEQUENCE [LARGE SCALE GENOMIC DNA]</scope>
    <source>
        <strain evidence="1 2">JCM 6921</strain>
    </source>
</reference>
<dbReference type="RefSeq" id="WP_344628664.1">
    <property type="nucleotide sequence ID" value="NZ_BAAATJ010000001.1"/>
</dbReference>
<sequence>MGSNASAAAVRHDTGEDHRFAELAARAGLEPELGRRYAADPVSVLSEFGLSAAEAPYGDVPAPSAVLVDFGPFASEPVYMDGPVTVEDLDGVDAYGSMVRACLTCWRTESSSLHAQGR</sequence>